<evidence type="ECO:0000313" key="1">
    <source>
        <dbReference type="EMBL" id="MEY8771991.1"/>
    </source>
</evidence>
<organism evidence="1 2">
    <name type="scientific">Erwinia aeris</name>
    <dbReference type="NCBI Taxonomy" id="3239803"/>
    <lineage>
        <taxon>Bacteria</taxon>
        <taxon>Pseudomonadati</taxon>
        <taxon>Pseudomonadota</taxon>
        <taxon>Gammaproteobacteria</taxon>
        <taxon>Enterobacterales</taxon>
        <taxon>Erwiniaceae</taxon>
        <taxon>Erwinia</taxon>
    </lineage>
</organism>
<evidence type="ECO:0008006" key="3">
    <source>
        <dbReference type="Google" id="ProtNLM"/>
    </source>
</evidence>
<keyword evidence="2" id="KW-1185">Reference proteome</keyword>
<reference evidence="1 2" key="1">
    <citation type="submission" date="2024-07" db="EMBL/GenBank/DDBJ databases">
        <authorList>
            <person name="Hebao G."/>
        </authorList>
    </citation>
    <scope>NUCLEOTIDE SEQUENCE [LARGE SCALE GENOMIC DNA]</scope>
    <source>
        <strain evidence="1 2">ACCC 02193</strain>
    </source>
</reference>
<protein>
    <recommendedName>
        <fullName evidence="3">Type II toxin-antitoxin system RelE/ParE family toxin</fullName>
    </recommendedName>
</protein>
<evidence type="ECO:0000313" key="2">
    <source>
        <dbReference type="Proteomes" id="UP001565243"/>
    </source>
</evidence>
<accession>A0ABV4EB16</accession>
<dbReference type="Proteomes" id="UP001565243">
    <property type="component" value="Unassembled WGS sequence"/>
</dbReference>
<dbReference type="RefSeq" id="WP_253457570.1">
    <property type="nucleotide sequence ID" value="NZ_JBGFFX010000010.1"/>
</dbReference>
<gene>
    <name evidence="1" type="ORF">AB6T85_16435</name>
</gene>
<proteinExistence type="predicted"/>
<name>A0ABV4EB16_9GAMM</name>
<dbReference type="EMBL" id="JBGFFX010000010">
    <property type="protein sequence ID" value="MEY8771991.1"/>
    <property type="molecule type" value="Genomic_DNA"/>
</dbReference>
<comment type="caution">
    <text evidence="1">The sequence shown here is derived from an EMBL/GenBank/DDBJ whole genome shotgun (WGS) entry which is preliminary data.</text>
</comment>
<sequence length="121" mass="14257">MNKEVYLAETAVRSLQEIKFYKREASIRAGMPYAESEEAAQAFVENLMLNSLEQISNERLEWAYDTDMANRGIKVKRYYDAKRDYLCFFDHDTDDIAVLYYASPRQNHTDALYRLLINQPL</sequence>